<keyword evidence="3" id="KW-1185">Reference proteome</keyword>
<evidence type="ECO:0000313" key="3">
    <source>
        <dbReference type="Proteomes" id="UP000199568"/>
    </source>
</evidence>
<evidence type="ECO:0000256" key="1">
    <source>
        <dbReference type="SAM" id="MobiDB-lite"/>
    </source>
</evidence>
<evidence type="ECO:0000313" key="2">
    <source>
        <dbReference type="EMBL" id="SET55947.1"/>
    </source>
</evidence>
<dbReference type="EMBL" id="FOHU01000014">
    <property type="protein sequence ID" value="SET55947.1"/>
    <property type="molecule type" value="Genomic_DNA"/>
</dbReference>
<reference evidence="2 3" key="1">
    <citation type="submission" date="2016-10" db="EMBL/GenBank/DDBJ databases">
        <authorList>
            <person name="de Groot N.N."/>
        </authorList>
    </citation>
    <scope>NUCLEOTIDE SEQUENCE [LARGE SCALE GENOMIC DNA]</scope>
    <source>
        <strain evidence="2 3">DSM 18979</strain>
    </source>
</reference>
<dbReference type="RefSeq" id="WP_090445249.1">
    <property type="nucleotide sequence ID" value="NZ_FOHU01000014.1"/>
</dbReference>
<dbReference type="AlphaFoldDB" id="A0A1I0FEJ2"/>
<protein>
    <submittedName>
        <fullName evidence="2">Uncharacterized protein</fullName>
    </submittedName>
</protein>
<feature type="region of interest" description="Disordered" evidence="1">
    <location>
        <begin position="178"/>
        <end position="197"/>
    </location>
</feature>
<organism evidence="2 3">
    <name type="scientific">Natronincola peptidivorans</name>
    <dbReference type="NCBI Taxonomy" id="426128"/>
    <lineage>
        <taxon>Bacteria</taxon>
        <taxon>Bacillati</taxon>
        <taxon>Bacillota</taxon>
        <taxon>Clostridia</taxon>
        <taxon>Peptostreptococcales</taxon>
        <taxon>Natronincolaceae</taxon>
        <taxon>Natronincola</taxon>
    </lineage>
</organism>
<proteinExistence type="predicted"/>
<sequence length="258" mass="29867">MEIKELKLSEALIIIEDRQPLGKFYSFDGAKDIYVGIDTSRGDIRTKKFRSITECMQWLNGKEQQYKIGEEYELIEGKKTKECIIVQECQEYITMRAKDKSYRISIEKYKLANGHIKLILKGGSKKMGIKKNDRDYDKAKELATSTEYTAGKIKKKTGITWGTAQSYIEKYRKKQEEIKKEEVQEDREKTGQNTKELNKERTTVLALKKVLVGKLTGTHYEIKKNGVIIEEGFQNALICRETLGAIIQELEELKMMIN</sequence>
<dbReference type="STRING" id="426128.SAMN05660297_02764"/>
<dbReference type="Proteomes" id="UP000199568">
    <property type="component" value="Unassembled WGS sequence"/>
</dbReference>
<accession>A0A1I0FEJ2</accession>
<gene>
    <name evidence="2" type="ORF">SAMN05660297_02764</name>
</gene>
<dbReference type="OrthoDB" id="1866253at2"/>
<name>A0A1I0FEJ2_9FIRM</name>